<evidence type="ECO:0000313" key="1">
    <source>
        <dbReference type="EMBL" id="QHT84728.1"/>
    </source>
</evidence>
<name>A0A6C0HVF3_9ZZZZ</name>
<dbReference type="AlphaFoldDB" id="A0A6C0HVF3"/>
<protein>
    <submittedName>
        <fullName evidence="1">Uncharacterized protein</fullName>
    </submittedName>
</protein>
<dbReference type="EMBL" id="MN740025">
    <property type="protein sequence ID" value="QHT84728.1"/>
    <property type="molecule type" value="Genomic_DNA"/>
</dbReference>
<sequence>MINVIISSFVLYYINININTEYIKYCLLRNE</sequence>
<reference evidence="1" key="1">
    <citation type="journal article" date="2020" name="Nature">
        <title>Giant virus diversity and host interactions through global metagenomics.</title>
        <authorList>
            <person name="Schulz F."/>
            <person name="Roux S."/>
            <person name="Paez-Espino D."/>
            <person name="Jungbluth S."/>
            <person name="Walsh D.A."/>
            <person name="Denef V.J."/>
            <person name="McMahon K.D."/>
            <person name="Konstantinidis K.T."/>
            <person name="Eloe-Fadrosh E.A."/>
            <person name="Kyrpides N.C."/>
            <person name="Woyke T."/>
        </authorList>
    </citation>
    <scope>NUCLEOTIDE SEQUENCE</scope>
    <source>
        <strain evidence="1">GVMAG-M-3300023184-177</strain>
    </source>
</reference>
<accession>A0A6C0HVF3</accession>
<organism evidence="1">
    <name type="scientific">viral metagenome</name>
    <dbReference type="NCBI Taxonomy" id="1070528"/>
    <lineage>
        <taxon>unclassified sequences</taxon>
        <taxon>metagenomes</taxon>
        <taxon>organismal metagenomes</taxon>
    </lineage>
</organism>
<proteinExistence type="predicted"/>